<dbReference type="PANTHER" id="PTHR12461">
    <property type="entry name" value="HYPOXIA-INDUCIBLE FACTOR 1 ALPHA INHIBITOR-RELATED"/>
    <property type="match status" value="1"/>
</dbReference>
<dbReference type="Gene3D" id="2.60.120.650">
    <property type="entry name" value="Cupin"/>
    <property type="match status" value="1"/>
</dbReference>
<dbReference type="Pfam" id="PF13621">
    <property type="entry name" value="Cupin_8"/>
    <property type="match status" value="1"/>
</dbReference>
<dbReference type="Proteomes" id="UP001526143">
    <property type="component" value="Unassembled WGS sequence"/>
</dbReference>
<name>A0ABT3B5M1_9CYAN</name>
<comment type="caution">
    <text evidence="2">The sequence shown here is derived from an EMBL/GenBank/DDBJ whole genome shotgun (WGS) entry which is preliminary data.</text>
</comment>
<dbReference type="EMBL" id="JAOWRF010000353">
    <property type="protein sequence ID" value="MCV3216661.1"/>
    <property type="molecule type" value="Genomic_DNA"/>
</dbReference>
<gene>
    <name evidence="2" type="ORF">OGM63_24685</name>
</gene>
<evidence type="ECO:0000313" key="3">
    <source>
        <dbReference type="Proteomes" id="UP001526143"/>
    </source>
</evidence>
<organism evidence="2 3">
    <name type="scientific">Plectonema radiosum NIES-515</name>
    <dbReference type="NCBI Taxonomy" id="2986073"/>
    <lineage>
        <taxon>Bacteria</taxon>
        <taxon>Bacillati</taxon>
        <taxon>Cyanobacteriota</taxon>
        <taxon>Cyanophyceae</taxon>
        <taxon>Oscillatoriophycideae</taxon>
        <taxon>Oscillatoriales</taxon>
        <taxon>Microcoleaceae</taxon>
        <taxon>Plectonema</taxon>
    </lineage>
</organism>
<accession>A0ABT3B5M1</accession>
<dbReference type="InterPro" id="IPR003347">
    <property type="entry name" value="JmjC_dom"/>
</dbReference>
<dbReference type="PANTHER" id="PTHR12461:SF105">
    <property type="entry name" value="HYPOXIA-INDUCIBLE FACTOR 1-ALPHA INHIBITOR"/>
    <property type="match status" value="1"/>
</dbReference>
<feature type="domain" description="JmjC" evidence="1">
    <location>
        <begin position="111"/>
        <end position="257"/>
    </location>
</feature>
<reference evidence="2 3" key="1">
    <citation type="submission" date="2022-10" db="EMBL/GenBank/DDBJ databases">
        <title>Identification of biosynthetic pathway for the production of the potent trypsin inhibitor radiosumin.</title>
        <authorList>
            <person name="Fewer D.P."/>
            <person name="Delbaje E."/>
            <person name="Ouyang X."/>
            <person name="Agostino P.D."/>
            <person name="Wahlsten M."/>
            <person name="Jokela J."/>
            <person name="Permi P."/>
            <person name="Haapaniemi E."/>
            <person name="Koistinen H."/>
        </authorList>
    </citation>
    <scope>NUCLEOTIDE SEQUENCE [LARGE SCALE GENOMIC DNA]</scope>
    <source>
        <strain evidence="2 3">NIES-515</strain>
    </source>
</reference>
<dbReference type="InterPro" id="IPR041667">
    <property type="entry name" value="Cupin_8"/>
</dbReference>
<dbReference type="RefSeq" id="WP_263748318.1">
    <property type="nucleotide sequence ID" value="NZ_JAOWRF010000353.1"/>
</dbReference>
<dbReference type="PROSITE" id="PS51184">
    <property type="entry name" value="JMJC"/>
    <property type="match status" value="1"/>
</dbReference>
<evidence type="ECO:0000313" key="2">
    <source>
        <dbReference type="EMBL" id="MCV3216661.1"/>
    </source>
</evidence>
<evidence type="ECO:0000259" key="1">
    <source>
        <dbReference type="PROSITE" id="PS51184"/>
    </source>
</evidence>
<sequence length="293" mass="34848">MLSISSDIDRRYQLSGKEFFSEYVKKSQPVIISGVIQTWDAFTKWSLLYFQSLAPDLKIYAKHFRNGKIEIENFTFQEYADILNINEQGEQEIRPPYCHDLPLLSLIPEIVKDIQPFVLEYLPKWYSYKWWRYCQFFIGASRSLTPLHFDCLLTNNLFFQISGRKQFTLFLREDAQYCYRYNWRWFKIDPEKPDLAQYPLYQNAKPIQVIVNPGDILYMPPGTLHHVRSWDKSISFNIDWHTQHSVLQGLAAITKGMPLKNVYYNFLLALGLIVKVPPQVIFRFYKTYLNYVS</sequence>
<keyword evidence="3" id="KW-1185">Reference proteome</keyword>
<dbReference type="SUPFAM" id="SSF51197">
    <property type="entry name" value="Clavaminate synthase-like"/>
    <property type="match status" value="1"/>
</dbReference>
<protein>
    <submittedName>
        <fullName evidence="2">Cupin-like domain-containing protein</fullName>
    </submittedName>
</protein>
<dbReference type="SMART" id="SM00558">
    <property type="entry name" value="JmjC"/>
    <property type="match status" value="1"/>
</dbReference>
<proteinExistence type="predicted"/>